<dbReference type="PRINTS" id="PR00929">
    <property type="entry name" value="ATHOOK"/>
</dbReference>
<feature type="compositionally biased region" description="Basic and acidic residues" evidence="3">
    <location>
        <begin position="37"/>
        <end position="54"/>
    </location>
</feature>
<dbReference type="CDD" id="cd00170">
    <property type="entry name" value="SEC14"/>
    <property type="match status" value="1"/>
</dbReference>
<evidence type="ECO:0000256" key="2">
    <source>
        <dbReference type="ARBA" id="ARBA00023242"/>
    </source>
</evidence>
<dbReference type="InterPro" id="IPR001251">
    <property type="entry name" value="CRAL-TRIO_dom"/>
</dbReference>
<dbReference type="VEuPathDB" id="FungiDB:PADG_07414"/>
<name>A0A1D2J5N7_PARBR</name>
<dbReference type="Gene3D" id="1.10.8.20">
    <property type="entry name" value="N-terminal domain of phosphatidylinositol transfer protein sec14p"/>
    <property type="match status" value="1"/>
</dbReference>
<comment type="subcellular location">
    <subcellularLocation>
        <location evidence="1">Nucleus</location>
    </subcellularLocation>
</comment>
<evidence type="ECO:0000256" key="3">
    <source>
        <dbReference type="SAM" id="MobiDB-lite"/>
    </source>
</evidence>
<dbReference type="AlphaFoldDB" id="A0A1D2J5N7"/>
<dbReference type="InterPro" id="IPR051026">
    <property type="entry name" value="PI/PC_transfer"/>
</dbReference>
<dbReference type="InterPro" id="IPR036273">
    <property type="entry name" value="CRAL/TRIO_N_dom_sf"/>
</dbReference>
<dbReference type="SMART" id="SM01100">
    <property type="entry name" value="CRAL_TRIO_N"/>
    <property type="match status" value="1"/>
</dbReference>
<keyword evidence="2" id="KW-0539">Nucleus</keyword>
<evidence type="ECO:0000256" key="1">
    <source>
        <dbReference type="ARBA" id="ARBA00004123"/>
    </source>
</evidence>
<dbReference type="PROSITE" id="PS00354">
    <property type="entry name" value="HMGI_Y"/>
    <property type="match status" value="1"/>
</dbReference>
<dbReference type="PANTHER" id="PTHR45657">
    <property type="entry name" value="CRAL-TRIO DOMAIN-CONTAINING PROTEIN YKL091C-RELATED"/>
    <property type="match status" value="1"/>
</dbReference>
<accession>A0A1D2J5N7</accession>
<feature type="compositionally biased region" description="Polar residues" evidence="3">
    <location>
        <begin position="568"/>
        <end position="580"/>
    </location>
</feature>
<dbReference type="InterPro" id="IPR017956">
    <property type="entry name" value="AT_hook_DNA-bd_motif"/>
</dbReference>
<dbReference type="PANTHER" id="PTHR45657:SF3">
    <property type="entry name" value="TRANSPORTER, PUTATIVE (AFU_ORTHOLOGUE AFUA_5G09260)-RELATED"/>
    <property type="match status" value="1"/>
</dbReference>
<feature type="domain" description="CRAL-TRIO" evidence="4">
    <location>
        <begin position="159"/>
        <end position="352"/>
    </location>
</feature>
<feature type="region of interest" description="Disordered" evidence="3">
    <location>
        <begin position="764"/>
        <end position="793"/>
    </location>
</feature>
<dbReference type="EMBL" id="LZYO01000447">
    <property type="protein sequence ID" value="ODH13634.1"/>
    <property type="molecule type" value="Genomic_DNA"/>
</dbReference>
<feature type="compositionally biased region" description="Low complexity" evidence="3">
    <location>
        <begin position="22"/>
        <end position="34"/>
    </location>
</feature>
<dbReference type="Pfam" id="PF00650">
    <property type="entry name" value="CRAL_TRIO"/>
    <property type="match status" value="1"/>
</dbReference>
<evidence type="ECO:0000259" key="4">
    <source>
        <dbReference type="PROSITE" id="PS50191"/>
    </source>
</evidence>
<feature type="compositionally biased region" description="Low complexity" evidence="3">
    <location>
        <begin position="55"/>
        <end position="64"/>
    </location>
</feature>
<dbReference type="Proteomes" id="UP000242814">
    <property type="component" value="Unassembled WGS sequence"/>
</dbReference>
<dbReference type="InterPro" id="IPR036865">
    <property type="entry name" value="CRAL-TRIO_dom_sf"/>
</dbReference>
<evidence type="ECO:0000313" key="5">
    <source>
        <dbReference type="EMBL" id="ODH13634.1"/>
    </source>
</evidence>
<dbReference type="SUPFAM" id="SSF52087">
    <property type="entry name" value="CRAL/TRIO domain"/>
    <property type="match status" value="1"/>
</dbReference>
<dbReference type="GO" id="GO:0005634">
    <property type="term" value="C:nucleus"/>
    <property type="evidence" value="ECO:0007669"/>
    <property type="project" value="UniProtKB-SubCell"/>
</dbReference>
<dbReference type="SMART" id="SM00384">
    <property type="entry name" value="AT_hook"/>
    <property type="match status" value="4"/>
</dbReference>
<proteinExistence type="predicted"/>
<dbReference type="PROSITE" id="PS50191">
    <property type="entry name" value="CRAL_TRIO"/>
    <property type="match status" value="1"/>
</dbReference>
<organism evidence="5 6">
    <name type="scientific">Paracoccidioides brasiliensis</name>
    <dbReference type="NCBI Taxonomy" id="121759"/>
    <lineage>
        <taxon>Eukaryota</taxon>
        <taxon>Fungi</taxon>
        <taxon>Dikarya</taxon>
        <taxon>Ascomycota</taxon>
        <taxon>Pezizomycotina</taxon>
        <taxon>Eurotiomycetes</taxon>
        <taxon>Eurotiomycetidae</taxon>
        <taxon>Onygenales</taxon>
        <taxon>Ajellomycetaceae</taxon>
        <taxon>Paracoccidioides</taxon>
    </lineage>
</organism>
<evidence type="ECO:0000313" key="6">
    <source>
        <dbReference type="Proteomes" id="UP000242814"/>
    </source>
</evidence>
<feature type="region of interest" description="Disordered" evidence="3">
    <location>
        <begin position="1"/>
        <end position="88"/>
    </location>
</feature>
<dbReference type="Pfam" id="PF03765">
    <property type="entry name" value="CRAL_TRIO_N"/>
    <property type="match status" value="1"/>
</dbReference>
<reference evidence="5 6" key="1">
    <citation type="submission" date="2016-06" db="EMBL/GenBank/DDBJ databases">
        <authorList>
            <person name="Kjaerup R.B."/>
            <person name="Dalgaard T.S."/>
            <person name="Juul-Madsen H.R."/>
        </authorList>
    </citation>
    <scope>NUCLEOTIDE SEQUENCE [LARGE SCALE GENOMIC DNA]</scope>
    <source>
        <strain evidence="5 6">Pb300</strain>
    </source>
</reference>
<dbReference type="VEuPathDB" id="FungiDB:PADG_07415"/>
<dbReference type="Pfam" id="PF02178">
    <property type="entry name" value="AT_hook"/>
    <property type="match status" value="4"/>
</dbReference>
<dbReference type="InterPro" id="IPR011074">
    <property type="entry name" value="CRAL/TRIO_N_dom"/>
</dbReference>
<comment type="caution">
    <text evidence="5">The sequence shown here is derived from an EMBL/GenBank/DDBJ whole genome shotgun (WGS) entry which is preliminary data.</text>
</comment>
<gene>
    <name evidence="5" type="ORF">ACO22_07066</name>
</gene>
<feature type="region of interest" description="Disordered" evidence="3">
    <location>
        <begin position="504"/>
        <end position="608"/>
    </location>
</feature>
<dbReference type="Gene3D" id="3.40.525.10">
    <property type="entry name" value="CRAL-TRIO lipid binding domain"/>
    <property type="match status" value="1"/>
</dbReference>
<dbReference type="SUPFAM" id="SSF46938">
    <property type="entry name" value="CRAL/TRIO N-terminal domain"/>
    <property type="match status" value="1"/>
</dbReference>
<protein>
    <recommendedName>
        <fullName evidence="4">CRAL-TRIO domain-containing protein</fullName>
    </recommendedName>
</protein>
<dbReference type="VEuPathDB" id="FungiDB:PABG_03950"/>
<feature type="compositionally biased region" description="Basic residues" evidence="3">
    <location>
        <begin position="7"/>
        <end position="21"/>
    </location>
</feature>
<sequence>MTLSRIPSHRSNRSWRSRKSTHSLSNSHSQSHSHINGHPEHHPPLTKTKSREAASAKANNHAPAGNRDDEPDPLLGFENHLSPQQSEALQSLKAELIEKKLYTEAHGENPASHDDSTLLRYLRARKFDAPAAVAQFQATEEWRKTNQIDELYKNFDIDAYDEARKMYPQWIGRRDRRGIPIFVYVIKDLNSKNMTAYSSSISSGKTAATHESSTVPARLLRLFALYENKSRFVMPLCSALDRPNPESPIVNTVNIVDIEGVGLKQFWNLKGHMQDAGALATAYYPETLDRIFIIGAPVFFPTVWGWIKRWFDPVTTSKIFILSASEVNSTLRNFMEPCNIPKKYGGELEWNWGDMPSLDEQAKELVGALAQIGQRGDKDIPATNDTALGDTREGFYRGPVVWNGETVEVFGSVDGVERRRTIVIPRKKRVDGNGGASAGAGDAEKEIETVVNTVERVDSITKGLSAVSMDNEKVPEPAFDDKAAQVTATSSTASISAMADVAAASPLPKKRGRPPKLDATGAPVKKSSAPDGPPRKRGRPRKNPNDPPKPVATGPKRGRGRPKKDVSDTPNKISRLSTDASAPPAKRGRPRKSDANPSAKAVNGATEDSSDLTLDKIIGIYSLQCSEVEENWPDEAEEMELTITRTSESPLGLIGGFNLGIIEGTMLFAADKPTLDKFRAVMSKSGRAAPVRGEDDAAKSATVKDRRVYFSWRGRSTSEGEIHTEEGTSSQDGYIDFTSNEAVTFHGIAGFPRLGSSCAFKGTKIDNDAADAPQPWTSFSKVAAEQSAANRWR</sequence>
<dbReference type="GO" id="GO:0006355">
    <property type="term" value="P:regulation of DNA-templated transcription"/>
    <property type="evidence" value="ECO:0007669"/>
    <property type="project" value="InterPro"/>
</dbReference>
<dbReference type="GO" id="GO:0003677">
    <property type="term" value="F:DNA binding"/>
    <property type="evidence" value="ECO:0007669"/>
    <property type="project" value="InterPro"/>
</dbReference>
<dbReference type="VEuPathDB" id="FungiDB:PABG_03951"/>
<dbReference type="SMART" id="SM00516">
    <property type="entry name" value="SEC14"/>
    <property type="match status" value="1"/>
</dbReference>
<dbReference type="InterPro" id="IPR000637">
    <property type="entry name" value="HMGI/Y_DNA-bd_CS"/>
</dbReference>